<reference evidence="1" key="1">
    <citation type="submission" date="2021-06" db="EMBL/GenBank/DDBJ databases">
        <authorList>
            <person name="Kallberg Y."/>
            <person name="Tangrot J."/>
            <person name="Rosling A."/>
        </authorList>
    </citation>
    <scope>NUCLEOTIDE SEQUENCE</scope>
    <source>
        <strain evidence="1">AU212A</strain>
    </source>
</reference>
<protein>
    <submittedName>
        <fullName evidence="1">5030_t:CDS:1</fullName>
    </submittedName>
</protein>
<keyword evidence="2" id="KW-1185">Reference proteome</keyword>
<feature type="non-terminal residue" evidence="1">
    <location>
        <position position="63"/>
    </location>
</feature>
<proteinExistence type="predicted"/>
<dbReference type="EMBL" id="CAJVPM010012170">
    <property type="protein sequence ID" value="CAG8586345.1"/>
    <property type="molecule type" value="Genomic_DNA"/>
</dbReference>
<accession>A0ACA9MH60</accession>
<organism evidence="1 2">
    <name type="scientific">Scutellospora calospora</name>
    <dbReference type="NCBI Taxonomy" id="85575"/>
    <lineage>
        <taxon>Eukaryota</taxon>
        <taxon>Fungi</taxon>
        <taxon>Fungi incertae sedis</taxon>
        <taxon>Mucoromycota</taxon>
        <taxon>Glomeromycotina</taxon>
        <taxon>Glomeromycetes</taxon>
        <taxon>Diversisporales</taxon>
        <taxon>Gigasporaceae</taxon>
        <taxon>Scutellospora</taxon>
    </lineage>
</organism>
<dbReference type="Proteomes" id="UP000789860">
    <property type="component" value="Unassembled WGS sequence"/>
</dbReference>
<name>A0ACA9MH60_9GLOM</name>
<evidence type="ECO:0000313" key="1">
    <source>
        <dbReference type="EMBL" id="CAG8586345.1"/>
    </source>
</evidence>
<evidence type="ECO:0000313" key="2">
    <source>
        <dbReference type="Proteomes" id="UP000789860"/>
    </source>
</evidence>
<sequence length="63" mass="7344">MSSFNNSKSLRNIILTYDILTFSDKDFITINRENSNNKNLDYLNNKNLDNSNNKTNAEKVNEK</sequence>
<comment type="caution">
    <text evidence="1">The sequence shown here is derived from an EMBL/GenBank/DDBJ whole genome shotgun (WGS) entry which is preliminary data.</text>
</comment>
<gene>
    <name evidence="1" type="ORF">SCALOS_LOCUS6408</name>
</gene>